<reference evidence="9 10" key="1">
    <citation type="journal article" date="2022" name="Nat. Plants">
        <title>Genomes of leafy and leafless Platanthera orchids illuminate the evolution of mycoheterotrophy.</title>
        <authorList>
            <person name="Li M.H."/>
            <person name="Liu K.W."/>
            <person name="Li Z."/>
            <person name="Lu H.C."/>
            <person name="Ye Q.L."/>
            <person name="Zhang D."/>
            <person name="Wang J.Y."/>
            <person name="Li Y.F."/>
            <person name="Zhong Z.M."/>
            <person name="Liu X."/>
            <person name="Yu X."/>
            <person name="Liu D.K."/>
            <person name="Tu X.D."/>
            <person name="Liu B."/>
            <person name="Hao Y."/>
            <person name="Liao X.Y."/>
            <person name="Jiang Y.T."/>
            <person name="Sun W.H."/>
            <person name="Chen J."/>
            <person name="Chen Y.Q."/>
            <person name="Ai Y."/>
            <person name="Zhai J.W."/>
            <person name="Wu S.S."/>
            <person name="Zhou Z."/>
            <person name="Hsiao Y.Y."/>
            <person name="Wu W.L."/>
            <person name="Chen Y.Y."/>
            <person name="Lin Y.F."/>
            <person name="Hsu J.L."/>
            <person name="Li C.Y."/>
            <person name="Wang Z.W."/>
            <person name="Zhao X."/>
            <person name="Zhong W.Y."/>
            <person name="Ma X.K."/>
            <person name="Ma L."/>
            <person name="Huang J."/>
            <person name="Chen G.Z."/>
            <person name="Huang M.Z."/>
            <person name="Huang L."/>
            <person name="Peng D.H."/>
            <person name="Luo Y.B."/>
            <person name="Zou S.Q."/>
            <person name="Chen S.P."/>
            <person name="Lan S."/>
            <person name="Tsai W.C."/>
            <person name="Van de Peer Y."/>
            <person name="Liu Z.J."/>
        </authorList>
    </citation>
    <scope>NUCLEOTIDE SEQUENCE [LARGE SCALE GENOMIC DNA]</scope>
    <source>
        <strain evidence="9">Lor288</strain>
    </source>
</reference>
<comment type="catalytic activity">
    <reaction evidence="6">
        <text>RNA(n) + a ribonucleoside 5'-triphosphate = RNA(n+1) + diphosphate</text>
        <dbReference type="Rhea" id="RHEA:21248"/>
        <dbReference type="Rhea" id="RHEA-COMP:14527"/>
        <dbReference type="Rhea" id="RHEA-COMP:17342"/>
        <dbReference type="ChEBI" id="CHEBI:33019"/>
        <dbReference type="ChEBI" id="CHEBI:61557"/>
        <dbReference type="ChEBI" id="CHEBI:140395"/>
        <dbReference type="EC" id="2.7.7.6"/>
    </reaction>
</comment>
<dbReference type="InterPro" id="IPR000722">
    <property type="entry name" value="RNA_pol_asu"/>
</dbReference>
<name>A0ABR2MJU2_9ASPA</name>
<dbReference type="EMBL" id="JBBWWR010000007">
    <property type="protein sequence ID" value="KAK8964442.1"/>
    <property type="molecule type" value="Genomic_DNA"/>
</dbReference>
<dbReference type="InterPro" id="IPR044893">
    <property type="entry name" value="RNA_pol_Rpb1_clamp_domain"/>
</dbReference>
<evidence type="ECO:0000256" key="1">
    <source>
        <dbReference type="ARBA" id="ARBA00006460"/>
    </source>
</evidence>
<evidence type="ECO:0000256" key="6">
    <source>
        <dbReference type="RuleBase" id="RU004279"/>
    </source>
</evidence>
<evidence type="ECO:0000256" key="7">
    <source>
        <dbReference type="SAM" id="MobiDB-lite"/>
    </source>
</evidence>
<dbReference type="PANTHER" id="PTHR19376:SF37">
    <property type="entry name" value="DNA-DIRECTED RNA POLYMERASE II SUBUNIT RPB1"/>
    <property type="match status" value="1"/>
</dbReference>
<feature type="compositionally biased region" description="Basic and acidic residues" evidence="7">
    <location>
        <begin position="224"/>
        <end position="245"/>
    </location>
</feature>
<comment type="similarity">
    <text evidence="1 6">Belongs to the RNA polymerase beta' chain family.</text>
</comment>
<gene>
    <name evidence="9" type="primary">RPB205</name>
    <name evidence="9" type="ORF">KSP40_PGU000118</name>
</gene>
<keyword evidence="3 6" id="KW-0808">Transferase</keyword>
<feature type="region of interest" description="Disordered" evidence="7">
    <location>
        <begin position="216"/>
        <end position="254"/>
    </location>
</feature>
<dbReference type="Pfam" id="PF00623">
    <property type="entry name" value="RNA_pol_Rpb1_2"/>
    <property type="match status" value="1"/>
</dbReference>
<comment type="function">
    <text evidence="6">DNA-dependent RNA polymerase catalyzes the transcription of DNA into RNA using the four ribonucleoside triphosphates as substrates.</text>
</comment>
<keyword evidence="4 6" id="KW-0548">Nucleotidyltransferase</keyword>
<dbReference type="SUPFAM" id="SSF64484">
    <property type="entry name" value="beta and beta-prime subunits of DNA dependent RNA-polymerase"/>
    <property type="match status" value="1"/>
</dbReference>
<dbReference type="GO" id="GO:0000428">
    <property type="term" value="C:DNA-directed RNA polymerase complex"/>
    <property type="evidence" value="ECO:0007669"/>
    <property type="project" value="UniProtKB-KW"/>
</dbReference>
<comment type="caution">
    <text evidence="9">The sequence shown here is derived from an EMBL/GenBank/DDBJ whole genome shotgun (WGS) entry which is preliminary data.</text>
</comment>
<evidence type="ECO:0000256" key="3">
    <source>
        <dbReference type="ARBA" id="ARBA00022679"/>
    </source>
</evidence>
<dbReference type="Gene3D" id="2.40.40.20">
    <property type="match status" value="1"/>
</dbReference>
<dbReference type="PANTHER" id="PTHR19376">
    <property type="entry name" value="DNA-DIRECTED RNA POLYMERASE"/>
    <property type="match status" value="1"/>
</dbReference>
<evidence type="ECO:0000313" key="10">
    <source>
        <dbReference type="Proteomes" id="UP001412067"/>
    </source>
</evidence>
<evidence type="ECO:0000313" key="9">
    <source>
        <dbReference type="EMBL" id="KAK8964442.1"/>
    </source>
</evidence>
<feature type="domain" description="RNA polymerase N-terminal" evidence="8">
    <location>
        <begin position="58"/>
        <end position="300"/>
    </location>
</feature>
<dbReference type="Pfam" id="PF04997">
    <property type="entry name" value="RNA_pol_Rpb1_1"/>
    <property type="match status" value="1"/>
</dbReference>
<evidence type="ECO:0000256" key="5">
    <source>
        <dbReference type="ARBA" id="ARBA00023163"/>
    </source>
</evidence>
<evidence type="ECO:0000256" key="2">
    <source>
        <dbReference type="ARBA" id="ARBA00022478"/>
    </source>
</evidence>
<dbReference type="InterPro" id="IPR006592">
    <property type="entry name" value="RNA_pol_N"/>
</dbReference>
<keyword evidence="5 6" id="KW-0804">Transcription</keyword>
<keyword evidence="2 6" id="KW-0240">DNA-directed RNA polymerase</keyword>
<accession>A0ABR2MJU2</accession>
<protein>
    <recommendedName>
        <fullName evidence="6">DNA-directed RNA polymerase subunit</fullName>
        <ecNumber evidence="6">2.7.7.6</ecNumber>
    </recommendedName>
</protein>
<dbReference type="Gene3D" id="4.10.860.120">
    <property type="entry name" value="RNA polymerase II, clamp domain"/>
    <property type="match status" value="2"/>
</dbReference>
<evidence type="ECO:0000259" key="8">
    <source>
        <dbReference type="SMART" id="SM00663"/>
    </source>
</evidence>
<dbReference type="InterPro" id="IPR007080">
    <property type="entry name" value="RNA_pol_Rpb1_1"/>
</dbReference>
<sequence length="312" mass="34850">MKWETCMANMAECSGHFRHLELDKPMFHIGFLEMVLAIMRCVCFNCSKILANEYARPDWMILQVLLIPPPPVRPSVMMETSSRSENGLTHQLSMIIRHKENLRRQERNGAPAHIITEFAQLLQFHIATYFDNELPGQPRATQRSGKSINSICSRLKAKEGQIRGNLMGKQVDFTARTVITPDPTINIDMLGVPLKELVEYGPHPPPGKTVQVLAISTESSSSKNSEEEPHDPNLSRSIEVTRRDTNAQVSISSEPAIRTQVSGTLSKEIPAYIMEIPLAEVAEKVAEDILIKISAAIEETSQMDATVEGEIH</sequence>
<dbReference type="EC" id="2.7.7.6" evidence="6"/>
<dbReference type="InterPro" id="IPR045867">
    <property type="entry name" value="DNA-dir_RpoC_beta_prime"/>
</dbReference>
<organism evidence="9 10">
    <name type="scientific">Platanthera guangdongensis</name>
    <dbReference type="NCBI Taxonomy" id="2320717"/>
    <lineage>
        <taxon>Eukaryota</taxon>
        <taxon>Viridiplantae</taxon>
        <taxon>Streptophyta</taxon>
        <taxon>Embryophyta</taxon>
        <taxon>Tracheophyta</taxon>
        <taxon>Spermatophyta</taxon>
        <taxon>Magnoliopsida</taxon>
        <taxon>Liliopsida</taxon>
        <taxon>Asparagales</taxon>
        <taxon>Orchidaceae</taxon>
        <taxon>Orchidoideae</taxon>
        <taxon>Orchideae</taxon>
        <taxon>Orchidinae</taxon>
        <taxon>Platanthera</taxon>
    </lineage>
</organism>
<dbReference type="SMART" id="SM00663">
    <property type="entry name" value="RPOLA_N"/>
    <property type="match status" value="1"/>
</dbReference>
<evidence type="ECO:0000256" key="4">
    <source>
        <dbReference type="ARBA" id="ARBA00022695"/>
    </source>
</evidence>
<proteinExistence type="inferred from homology"/>
<keyword evidence="10" id="KW-1185">Reference proteome</keyword>
<dbReference type="Proteomes" id="UP001412067">
    <property type="component" value="Unassembled WGS sequence"/>
</dbReference>